<dbReference type="GO" id="GO:0016836">
    <property type="term" value="F:hydro-lyase activity"/>
    <property type="evidence" value="ECO:0007669"/>
    <property type="project" value="TreeGrafter"/>
</dbReference>
<dbReference type="Pfam" id="PF02746">
    <property type="entry name" value="MR_MLE_N"/>
    <property type="match status" value="1"/>
</dbReference>
<organism evidence="5 6">
    <name type="scientific">Planobispora longispora</name>
    <dbReference type="NCBI Taxonomy" id="28887"/>
    <lineage>
        <taxon>Bacteria</taxon>
        <taxon>Bacillati</taxon>
        <taxon>Actinomycetota</taxon>
        <taxon>Actinomycetes</taxon>
        <taxon>Streptosporangiales</taxon>
        <taxon>Streptosporangiaceae</taxon>
        <taxon>Planobispora</taxon>
    </lineage>
</organism>
<dbReference type="EMBL" id="BOOH01000035">
    <property type="protein sequence ID" value="GIH77780.1"/>
    <property type="molecule type" value="Genomic_DNA"/>
</dbReference>
<dbReference type="GO" id="GO:0016052">
    <property type="term" value="P:carbohydrate catabolic process"/>
    <property type="evidence" value="ECO:0007669"/>
    <property type="project" value="TreeGrafter"/>
</dbReference>
<dbReference type="GO" id="GO:0009063">
    <property type="term" value="P:amino acid catabolic process"/>
    <property type="evidence" value="ECO:0007669"/>
    <property type="project" value="InterPro"/>
</dbReference>
<dbReference type="Pfam" id="PF13378">
    <property type="entry name" value="MR_MLE_C"/>
    <property type="match status" value="1"/>
</dbReference>
<dbReference type="Gene3D" id="3.30.390.10">
    <property type="entry name" value="Enolase-like, N-terminal domain"/>
    <property type="match status" value="1"/>
</dbReference>
<dbReference type="SMART" id="SM00922">
    <property type="entry name" value="MR_MLE"/>
    <property type="match status" value="1"/>
</dbReference>
<evidence type="ECO:0000259" key="4">
    <source>
        <dbReference type="SMART" id="SM00922"/>
    </source>
</evidence>
<evidence type="ECO:0000313" key="5">
    <source>
        <dbReference type="EMBL" id="GIH77780.1"/>
    </source>
</evidence>
<evidence type="ECO:0000313" key="6">
    <source>
        <dbReference type="Proteomes" id="UP000616724"/>
    </source>
</evidence>
<proteinExistence type="predicted"/>
<reference evidence="5 6" key="1">
    <citation type="submission" date="2021-01" db="EMBL/GenBank/DDBJ databases">
        <title>Whole genome shotgun sequence of Planobispora longispora NBRC 13918.</title>
        <authorList>
            <person name="Komaki H."/>
            <person name="Tamura T."/>
        </authorList>
    </citation>
    <scope>NUCLEOTIDE SEQUENCE [LARGE SCALE GENOMIC DNA]</scope>
    <source>
        <strain evidence="5 6">NBRC 13918</strain>
    </source>
</reference>
<feature type="domain" description="Mandelate racemase/muconate lactonizing enzyme C-terminal" evidence="4">
    <location>
        <begin position="146"/>
        <end position="243"/>
    </location>
</feature>
<protein>
    <submittedName>
        <fullName evidence="5">Mandelate racemase</fullName>
    </submittedName>
</protein>
<dbReference type="SUPFAM" id="SSF54826">
    <property type="entry name" value="Enolase N-terminal domain-like"/>
    <property type="match status" value="1"/>
</dbReference>
<comment type="cofactor">
    <cofactor evidence="1">
        <name>Mg(2+)</name>
        <dbReference type="ChEBI" id="CHEBI:18420"/>
    </cofactor>
</comment>
<keyword evidence="3" id="KW-0460">Magnesium</keyword>
<dbReference type="PANTHER" id="PTHR13794">
    <property type="entry name" value="ENOLASE SUPERFAMILY, MANDELATE RACEMASE"/>
    <property type="match status" value="1"/>
</dbReference>
<dbReference type="InterPro" id="IPR013341">
    <property type="entry name" value="Mandelate_racemase_N_dom"/>
</dbReference>
<dbReference type="InterPro" id="IPR029065">
    <property type="entry name" value="Enolase_C-like"/>
</dbReference>
<keyword evidence="6" id="KW-1185">Reference proteome</keyword>
<comment type="caution">
    <text evidence="5">The sequence shown here is derived from an EMBL/GenBank/DDBJ whole genome shotgun (WGS) entry which is preliminary data.</text>
</comment>
<dbReference type="SUPFAM" id="SSF51604">
    <property type="entry name" value="Enolase C-terminal domain-like"/>
    <property type="match status" value="1"/>
</dbReference>
<name>A0A8J3W6K1_9ACTN</name>
<dbReference type="InterPro" id="IPR046945">
    <property type="entry name" value="RHMD-like"/>
</dbReference>
<dbReference type="Gene3D" id="3.20.20.120">
    <property type="entry name" value="Enolase-like C-terminal domain"/>
    <property type="match status" value="1"/>
</dbReference>
<dbReference type="GO" id="GO:0000287">
    <property type="term" value="F:magnesium ion binding"/>
    <property type="evidence" value="ECO:0007669"/>
    <property type="project" value="TreeGrafter"/>
</dbReference>
<dbReference type="CDD" id="cd03316">
    <property type="entry name" value="MR_like"/>
    <property type="match status" value="1"/>
</dbReference>
<dbReference type="InterPro" id="IPR036849">
    <property type="entry name" value="Enolase-like_C_sf"/>
</dbReference>
<dbReference type="InterPro" id="IPR018110">
    <property type="entry name" value="Mandel_Rmase/mucon_lact_enz_CS"/>
</dbReference>
<dbReference type="Proteomes" id="UP000616724">
    <property type="component" value="Unassembled WGS sequence"/>
</dbReference>
<evidence type="ECO:0000256" key="3">
    <source>
        <dbReference type="ARBA" id="ARBA00022842"/>
    </source>
</evidence>
<dbReference type="RefSeq" id="WP_203892346.1">
    <property type="nucleotide sequence ID" value="NZ_BOOH01000035.1"/>
</dbReference>
<evidence type="ECO:0000256" key="2">
    <source>
        <dbReference type="ARBA" id="ARBA00022723"/>
    </source>
</evidence>
<evidence type="ECO:0000256" key="1">
    <source>
        <dbReference type="ARBA" id="ARBA00001946"/>
    </source>
</evidence>
<dbReference type="InterPro" id="IPR029017">
    <property type="entry name" value="Enolase-like_N"/>
</dbReference>
<accession>A0A8J3W6K1</accession>
<keyword evidence="2" id="KW-0479">Metal-binding</keyword>
<gene>
    <name evidence="5" type="primary">manR</name>
    <name evidence="5" type="ORF">Plo01_42090</name>
</gene>
<dbReference type="PROSITE" id="PS00909">
    <property type="entry name" value="MR_MLE_2"/>
    <property type="match status" value="1"/>
</dbReference>
<dbReference type="InterPro" id="IPR013342">
    <property type="entry name" value="Mandelate_racemase_C"/>
</dbReference>
<dbReference type="SFLD" id="SFLDS00001">
    <property type="entry name" value="Enolase"/>
    <property type="match status" value="1"/>
</dbReference>
<sequence>MTGETVTGRIKDLRTTLRSAPLRRPWGADVPYNHVIVCEIMLADGRTGTGFSWTPQIGAKAVQALLDNDIREALIGLPAHPEVVWDRLAAHLSEAGRGGLATVAMAGVDLALWDLRCGESSLVEVLGPRRESVPVYGSGVNLHYSLAELVEQAGRWKAAGYPAVKIKVGRPDLAEDVERVAAVRETVGPGTLLMIDANQRWDLHRARRAIAALEPYDPHWIEEPLPADDLAAHVELRRSIGVPVAVGENVYTVHGFRDLLVAGACDVVQPNVVRVGGITPFLRVATLARAFDVPVYPHLLTELSGQLALTLHHPVMVELVEDASLADLGLLAGPSPLEIDGAGLRSAGNAGLGLTWA</sequence>
<dbReference type="PANTHER" id="PTHR13794:SF58">
    <property type="entry name" value="MITOCHONDRIAL ENOLASE SUPERFAMILY MEMBER 1"/>
    <property type="match status" value="1"/>
</dbReference>
<dbReference type="AlphaFoldDB" id="A0A8J3W6K1"/>